<keyword evidence="3" id="KW-1185">Reference proteome</keyword>
<feature type="domain" description="Peptidase S1" evidence="1">
    <location>
        <begin position="19"/>
        <end position="169"/>
    </location>
</feature>
<name>A0A1Y3BNL3_EURMA</name>
<dbReference type="InterPro" id="IPR051333">
    <property type="entry name" value="CLIP_Serine_Protease"/>
</dbReference>
<evidence type="ECO:0000313" key="3">
    <source>
        <dbReference type="Proteomes" id="UP000194236"/>
    </source>
</evidence>
<dbReference type="InterPro" id="IPR001254">
    <property type="entry name" value="Trypsin_dom"/>
</dbReference>
<evidence type="ECO:0000259" key="1">
    <source>
        <dbReference type="Pfam" id="PF00089"/>
    </source>
</evidence>
<dbReference type="OrthoDB" id="414661at2759"/>
<dbReference type="GO" id="GO:0004252">
    <property type="term" value="F:serine-type endopeptidase activity"/>
    <property type="evidence" value="ECO:0007669"/>
    <property type="project" value="InterPro"/>
</dbReference>
<dbReference type="InterPro" id="IPR009003">
    <property type="entry name" value="Peptidase_S1_PA"/>
</dbReference>
<dbReference type="AlphaFoldDB" id="A0A1Y3BNL3"/>
<dbReference type="GO" id="GO:0006508">
    <property type="term" value="P:proteolysis"/>
    <property type="evidence" value="ECO:0007669"/>
    <property type="project" value="InterPro"/>
</dbReference>
<dbReference type="InterPro" id="IPR043504">
    <property type="entry name" value="Peptidase_S1_PA_chymotrypsin"/>
</dbReference>
<organism evidence="2 3">
    <name type="scientific">Euroglyphus maynei</name>
    <name type="common">Mayne's house dust mite</name>
    <dbReference type="NCBI Taxonomy" id="6958"/>
    <lineage>
        <taxon>Eukaryota</taxon>
        <taxon>Metazoa</taxon>
        <taxon>Ecdysozoa</taxon>
        <taxon>Arthropoda</taxon>
        <taxon>Chelicerata</taxon>
        <taxon>Arachnida</taxon>
        <taxon>Acari</taxon>
        <taxon>Acariformes</taxon>
        <taxon>Sarcoptiformes</taxon>
        <taxon>Astigmata</taxon>
        <taxon>Psoroptidia</taxon>
        <taxon>Analgoidea</taxon>
        <taxon>Pyroglyphidae</taxon>
        <taxon>Pyroglyphinae</taxon>
        <taxon>Euroglyphus</taxon>
    </lineage>
</organism>
<dbReference type="SUPFAM" id="SSF50494">
    <property type="entry name" value="Trypsin-like serine proteases"/>
    <property type="match status" value="1"/>
</dbReference>
<protein>
    <recommendedName>
        <fullName evidence="1">Peptidase S1 domain-containing protein</fullName>
    </recommendedName>
</protein>
<dbReference type="PANTHER" id="PTHR24260:SF136">
    <property type="entry name" value="GH08193P-RELATED"/>
    <property type="match status" value="1"/>
</dbReference>
<accession>A0A1Y3BNL3</accession>
<proteinExistence type="predicted"/>
<reference evidence="2 3" key="1">
    <citation type="submission" date="2017-03" db="EMBL/GenBank/DDBJ databases">
        <title>Genome Survey of Euroglyphus maynei.</title>
        <authorList>
            <person name="Arlian L.G."/>
            <person name="Morgan M.S."/>
            <person name="Rider S.D."/>
        </authorList>
    </citation>
    <scope>NUCLEOTIDE SEQUENCE [LARGE SCALE GENOMIC DNA]</scope>
    <source>
        <strain evidence="2">Arlian Lab</strain>
        <tissue evidence="2">Whole body</tissue>
    </source>
</reference>
<dbReference type="Gene3D" id="2.40.10.10">
    <property type="entry name" value="Trypsin-like serine proteases"/>
    <property type="match status" value="2"/>
</dbReference>
<evidence type="ECO:0000313" key="2">
    <source>
        <dbReference type="EMBL" id="OTF81677.1"/>
    </source>
</evidence>
<dbReference type="Proteomes" id="UP000194236">
    <property type="component" value="Unassembled WGS sequence"/>
</dbReference>
<sequence>MINALIGSYRNISFIQLPKIDIDKVIIHPSYDNRTMTNNLALLHVKNAINIKRDVDFRYEWQDQMTPEQLYDTILMTRWKLMFTYLLNGKKIPDDQCKQIYKKFNVNVPVNSLCHQARNPIRFHSNLVGGPLVYLEHGRTPIQMGILSFGLNSTDPIVYTSLQPYYDWISSQANH</sequence>
<comment type="caution">
    <text evidence="2">The sequence shown here is derived from an EMBL/GenBank/DDBJ whole genome shotgun (WGS) entry which is preliminary data.</text>
</comment>
<dbReference type="Pfam" id="PF00089">
    <property type="entry name" value="Trypsin"/>
    <property type="match status" value="1"/>
</dbReference>
<gene>
    <name evidence="2" type="ORF">BLA29_008442</name>
</gene>
<dbReference type="EMBL" id="MUJZ01012386">
    <property type="protein sequence ID" value="OTF81677.1"/>
    <property type="molecule type" value="Genomic_DNA"/>
</dbReference>
<dbReference type="PANTHER" id="PTHR24260">
    <property type="match status" value="1"/>
</dbReference>